<accession>A0A2X4XIS9</accession>
<dbReference type="EMBL" id="LS483470">
    <property type="protein sequence ID" value="SQI36514.1"/>
    <property type="molecule type" value="Genomic_DNA"/>
</dbReference>
<feature type="signal peptide" evidence="1">
    <location>
        <begin position="1"/>
        <end position="31"/>
    </location>
</feature>
<gene>
    <name evidence="2" type="ORF">NCTC12151_00778</name>
</gene>
<organism evidence="2 3">
    <name type="scientific">Leminorella richardii</name>
    <dbReference type="NCBI Taxonomy" id="158841"/>
    <lineage>
        <taxon>Bacteria</taxon>
        <taxon>Pseudomonadati</taxon>
        <taxon>Pseudomonadota</taxon>
        <taxon>Gammaproteobacteria</taxon>
        <taxon>Enterobacterales</taxon>
        <taxon>Budviciaceae</taxon>
        <taxon>Leminorella</taxon>
    </lineage>
</organism>
<sequence length="222" mass="22974">MKVFNKSEFRLSKLSVCVCSSLFLLSLSYSAEPASCSSSDGQTLICTVKGGIGSWGERIPSIMSGEYGLMNTYDFVEIDASGSAVAAGGVGPRGYGIYVDYSGVLTSKTLLITTNGSGADGIRVNKGEYDFTVAGKLTINSKGTSGDGINVANSNNAGSRVFITGEQAYIESKGGIGVRANLTSNARGNEVHLAKNATIVTLGTGSNTYAGTGIRGVCWRSQ</sequence>
<keyword evidence="3" id="KW-1185">Reference proteome</keyword>
<dbReference type="KEGG" id="lri:NCTC12151_00778"/>
<dbReference type="AlphaFoldDB" id="A0A2X4XIS9"/>
<protein>
    <submittedName>
        <fullName evidence="2">Uncharacterized protein</fullName>
    </submittedName>
</protein>
<dbReference type="RefSeq" id="WP_111739376.1">
    <property type="nucleotide sequence ID" value="NZ_LR698987.1"/>
</dbReference>
<evidence type="ECO:0000313" key="3">
    <source>
        <dbReference type="Proteomes" id="UP000249005"/>
    </source>
</evidence>
<name>A0A2X4XIS9_9GAMM</name>
<proteinExistence type="predicted"/>
<evidence type="ECO:0000313" key="2">
    <source>
        <dbReference type="EMBL" id="SQI36514.1"/>
    </source>
</evidence>
<dbReference type="Proteomes" id="UP000249005">
    <property type="component" value="Chromosome 1"/>
</dbReference>
<keyword evidence="1" id="KW-0732">Signal</keyword>
<evidence type="ECO:0000256" key="1">
    <source>
        <dbReference type="SAM" id="SignalP"/>
    </source>
</evidence>
<feature type="chain" id="PRO_5015926872" evidence="1">
    <location>
        <begin position="32"/>
        <end position="222"/>
    </location>
</feature>
<reference evidence="2 3" key="1">
    <citation type="submission" date="2018-06" db="EMBL/GenBank/DDBJ databases">
        <authorList>
            <consortium name="Pathogen Informatics"/>
            <person name="Doyle S."/>
        </authorList>
    </citation>
    <scope>NUCLEOTIDE SEQUENCE [LARGE SCALE GENOMIC DNA]</scope>
    <source>
        <strain evidence="2 3">NCTC12151</strain>
    </source>
</reference>